<feature type="binding site" evidence="4">
    <location>
        <begin position="212"/>
        <end position="214"/>
    </location>
    <ligand>
        <name>acetyl-CoA</name>
        <dbReference type="ChEBI" id="CHEBI:57288"/>
        <label>2</label>
    </ligand>
</feature>
<dbReference type="Gene3D" id="3.40.630.30">
    <property type="match status" value="1"/>
</dbReference>
<feature type="domain" description="N-acetyltransferase" evidence="5">
    <location>
        <begin position="1"/>
        <end position="122"/>
    </location>
</feature>
<dbReference type="PIRSF" id="PIRSF021524">
    <property type="entry name" value="MSH_acetyltransferase"/>
    <property type="match status" value="1"/>
</dbReference>
<dbReference type="HAMAP" id="MF_01698">
    <property type="entry name" value="MshD"/>
    <property type="match status" value="1"/>
</dbReference>
<protein>
    <recommendedName>
        <fullName evidence="4">Mycothiol acetyltransferase</fullName>
        <shortName evidence="4">MSH acetyltransferase</shortName>
        <ecNumber evidence="4">2.3.1.189</ecNumber>
    </recommendedName>
    <alternativeName>
        <fullName evidence="4">Mycothiol synthase</fullName>
    </alternativeName>
</protein>
<keyword evidence="7" id="KW-1185">Reference proteome</keyword>
<dbReference type="InterPro" id="IPR016181">
    <property type="entry name" value="Acyl_CoA_acyltransferase"/>
</dbReference>
<feature type="binding site" evidence="4">
    <location>
        <begin position="219"/>
        <end position="225"/>
    </location>
    <ligand>
        <name>acetyl-CoA</name>
        <dbReference type="ChEBI" id="CHEBI:57288"/>
        <label>2</label>
    </ligand>
</feature>
<evidence type="ECO:0000256" key="2">
    <source>
        <dbReference type="ARBA" id="ARBA00022737"/>
    </source>
</evidence>
<dbReference type="CDD" id="cd04301">
    <property type="entry name" value="NAT_SF"/>
    <property type="match status" value="1"/>
</dbReference>
<feature type="binding site" evidence="4">
    <location>
        <position position="200"/>
    </location>
    <ligand>
        <name>1D-myo-inositol 2-(L-cysteinylamino)-2-deoxy-alpha-D-glucopyranoside</name>
        <dbReference type="ChEBI" id="CHEBI:58887"/>
    </ligand>
</feature>
<dbReference type="PROSITE" id="PS51186">
    <property type="entry name" value="GNAT"/>
    <property type="match status" value="2"/>
</dbReference>
<evidence type="ECO:0000256" key="4">
    <source>
        <dbReference type="HAMAP-Rule" id="MF_01698"/>
    </source>
</evidence>
<keyword evidence="2 4" id="KW-0677">Repeat</keyword>
<dbReference type="Proteomes" id="UP001596087">
    <property type="component" value="Unassembled WGS sequence"/>
</dbReference>
<dbReference type="InterPro" id="IPR050276">
    <property type="entry name" value="MshD_Acetyltransferase"/>
</dbReference>
<comment type="caution">
    <text evidence="4">Lacks conserved residue(s) required for the propagation of feature annotation.</text>
</comment>
<accession>A0ABW0BEE0</accession>
<dbReference type="InterPro" id="IPR017813">
    <property type="entry name" value="Mycothiol_AcTrfase"/>
</dbReference>
<comment type="subunit">
    <text evidence="4">Monomer.</text>
</comment>
<comment type="caution">
    <text evidence="6">The sequence shown here is derived from an EMBL/GenBank/DDBJ whole genome shotgun (WGS) entry which is preliminary data.</text>
</comment>
<dbReference type="Pfam" id="PF00583">
    <property type="entry name" value="Acetyltransf_1"/>
    <property type="match status" value="2"/>
</dbReference>
<name>A0ABW0BEE0_9ACTN</name>
<dbReference type="InterPro" id="IPR000182">
    <property type="entry name" value="GNAT_dom"/>
</dbReference>
<sequence>MSPSEQLETIRRVAAAAEAEDGAAPYDEATWLGLKRADGSVQAWVEPEAFAVLDHGTLSVAVDPGSRGRGVATRLLDRVLADAGDAVRAVWSHADHPAAARLAARHGFTRARELWVMRRPTSQPLPDLVLPPHVTIRSFRDDDLPALLRVNAASFAAHPEQGGMDEASFAERIAEPWWDPAGLLVAVDDDGRLLGFHWTKQHDAEVGEVYVVGIDPDVQGIGLGRLVTLAGLHHLAGLGVSEVILYVESDNAPAIRVYRDKLGFTHAPEDTHVMYVRAG</sequence>
<evidence type="ECO:0000259" key="5">
    <source>
        <dbReference type="PROSITE" id="PS51186"/>
    </source>
</evidence>
<feature type="binding site" evidence="4">
    <location>
        <position position="208"/>
    </location>
    <ligand>
        <name>1D-myo-inositol 2-(L-cysteinylamino)-2-deoxy-alpha-D-glucopyranoside</name>
        <dbReference type="ChEBI" id="CHEBI:58887"/>
    </ligand>
</feature>
<evidence type="ECO:0000256" key="1">
    <source>
        <dbReference type="ARBA" id="ARBA00022679"/>
    </source>
</evidence>
<proteinExistence type="inferred from homology"/>
<dbReference type="NCBIfam" id="TIGR03448">
    <property type="entry name" value="mycothiol_MshD"/>
    <property type="match status" value="1"/>
</dbReference>
<comment type="catalytic activity">
    <reaction evidence="4">
        <text>1D-myo-inositol 2-(L-cysteinylamino)-2-deoxy-alpha-D-glucopyranoside + acetyl-CoA = mycothiol + CoA + H(+)</text>
        <dbReference type="Rhea" id="RHEA:26172"/>
        <dbReference type="ChEBI" id="CHEBI:15378"/>
        <dbReference type="ChEBI" id="CHEBI:16768"/>
        <dbReference type="ChEBI" id="CHEBI:57287"/>
        <dbReference type="ChEBI" id="CHEBI:57288"/>
        <dbReference type="ChEBI" id="CHEBI:58887"/>
        <dbReference type="EC" id="2.3.1.189"/>
    </reaction>
</comment>
<feature type="binding site" evidence="4">
    <location>
        <begin position="251"/>
        <end position="256"/>
    </location>
    <ligand>
        <name>acetyl-CoA</name>
        <dbReference type="ChEBI" id="CHEBI:57288"/>
        <label>2</label>
    </ligand>
</feature>
<feature type="binding site" evidence="4">
    <location>
        <position position="28"/>
    </location>
    <ligand>
        <name>1D-myo-inositol 2-(L-cysteinylamino)-2-deoxy-alpha-D-glucopyranoside</name>
        <dbReference type="ChEBI" id="CHEBI:58887"/>
    </ligand>
</feature>
<feature type="binding site" evidence="4">
    <location>
        <position position="160"/>
    </location>
    <ligand>
        <name>1D-myo-inositol 2-(L-cysteinylamino)-2-deoxy-alpha-D-glucopyranoside</name>
        <dbReference type="ChEBI" id="CHEBI:58887"/>
    </ligand>
</feature>
<feature type="domain" description="N-acetyltransferase" evidence="5">
    <location>
        <begin position="134"/>
        <end position="279"/>
    </location>
</feature>
<keyword evidence="3 4" id="KW-0012">Acyltransferase</keyword>
<organism evidence="6 7">
    <name type="scientific">Nocardioides taihuensis</name>
    <dbReference type="NCBI Taxonomy" id="1835606"/>
    <lineage>
        <taxon>Bacteria</taxon>
        <taxon>Bacillati</taxon>
        <taxon>Actinomycetota</taxon>
        <taxon>Actinomycetes</taxon>
        <taxon>Propionibacteriales</taxon>
        <taxon>Nocardioidaceae</taxon>
        <taxon>Nocardioides</taxon>
    </lineage>
</organism>
<dbReference type="EC" id="2.3.1.189" evidence="4"/>
<comment type="similarity">
    <text evidence="4">Belongs to the acetyltransferase family. MshD subfamily.</text>
</comment>
<keyword evidence="1 4" id="KW-0808">Transferase</keyword>
<comment type="function">
    <text evidence="4">Catalyzes the transfer of acetyl from acetyl-CoA to desacetylmycothiol (Cys-GlcN-Ins) to form mycothiol.</text>
</comment>
<dbReference type="PANTHER" id="PTHR43617:SF31">
    <property type="entry name" value="MYCOTHIOL ACETYLTRANSFERASE"/>
    <property type="match status" value="1"/>
</dbReference>
<dbReference type="SUPFAM" id="SSF55729">
    <property type="entry name" value="Acyl-CoA N-acyltransferases (Nat)"/>
    <property type="match status" value="1"/>
</dbReference>
<dbReference type="EMBL" id="JBHSKD010000004">
    <property type="protein sequence ID" value="MFC5175679.1"/>
    <property type="molecule type" value="Genomic_DNA"/>
</dbReference>
<evidence type="ECO:0000313" key="7">
    <source>
        <dbReference type="Proteomes" id="UP001596087"/>
    </source>
</evidence>
<evidence type="ECO:0000313" key="6">
    <source>
        <dbReference type="EMBL" id="MFC5175679.1"/>
    </source>
</evidence>
<dbReference type="PANTHER" id="PTHR43617">
    <property type="entry name" value="L-AMINO ACID N-ACETYLTRANSFERASE"/>
    <property type="match status" value="1"/>
</dbReference>
<gene>
    <name evidence="4 6" type="primary">mshD</name>
    <name evidence="6" type="ORF">ACFPGP_03280</name>
</gene>
<dbReference type="GO" id="GO:0035447">
    <property type="term" value="F:mycothiol synthase activity"/>
    <property type="evidence" value="ECO:0007669"/>
    <property type="project" value="UniProtKB-EC"/>
</dbReference>
<dbReference type="RefSeq" id="WP_378586827.1">
    <property type="nucleotide sequence ID" value="NZ_JBHSKD010000004.1"/>
</dbReference>
<evidence type="ECO:0000256" key="3">
    <source>
        <dbReference type="ARBA" id="ARBA00023315"/>
    </source>
</evidence>
<feature type="binding site" evidence="4">
    <location>
        <position position="246"/>
    </location>
    <ligand>
        <name>1D-myo-inositol 2-(L-cysteinylamino)-2-deoxy-alpha-D-glucopyranoside</name>
        <dbReference type="ChEBI" id="CHEBI:58887"/>
    </ligand>
</feature>
<reference evidence="7" key="1">
    <citation type="journal article" date="2019" name="Int. J. Syst. Evol. Microbiol.">
        <title>The Global Catalogue of Microorganisms (GCM) 10K type strain sequencing project: providing services to taxonomists for standard genome sequencing and annotation.</title>
        <authorList>
            <consortium name="The Broad Institute Genomics Platform"/>
            <consortium name="The Broad Institute Genome Sequencing Center for Infectious Disease"/>
            <person name="Wu L."/>
            <person name="Ma J."/>
        </authorList>
    </citation>
    <scope>NUCLEOTIDE SEQUENCE [LARGE SCALE GENOMIC DNA]</scope>
    <source>
        <strain evidence="7">DFY41</strain>
    </source>
</reference>
<feature type="binding site" evidence="4">
    <location>
        <begin position="60"/>
        <end position="62"/>
    </location>
    <ligand>
        <name>acetyl-CoA</name>
        <dbReference type="ChEBI" id="CHEBI:57288"/>
        <label>1</label>
    </ligand>
</feature>